<dbReference type="SUPFAM" id="SSF55486">
    <property type="entry name" value="Metalloproteases ('zincins'), catalytic domain"/>
    <property type="match status" value="1"/>
</dbReference>
<dbReference type="PANTHER" id="PTHR39420">
    <property type="match status" value="1"/>
</dbReference>
<dbReference type="PANTHER" id="PTHR39420:SF1">
    <property type="entry name" value="HYDROLASE"/>
    <property type="match status" value="1"/>
</dbReference>
<dbReference type="Pfam" id="PF10103">
    <property type="entry name" value="Zincin_2"/>
    <property type="match status" value="1"/>
</dbReference>
<comment type="caution">
    <text evidence="1">The sequence shown here is derived from an EMBL/GenBank/DDBJ whole genome shotgun (WGS) entry which is preliminary data.</text>
</comment>
<dbReference type="Proteomes" id="UP000321617">
    <property type="component" value="Unassembled WGS sequence"/>
</dbReference>
<gene>
    <name evidence="1" type="ORF">LX16_2930</name>
</gene>
<accession>A0A562V2U3</accession>
<sequence>MTQFVDWELATATARRLGTTGPSMGLEEAVEEVRRLRDDAERATVHVAEFTSLTPRTPPVVRVVDRADWSAANVVGLRTVLDPLAHRVSGEPGPLARSVGSRVAGAQIGAVLGYLSGKILGQFEIFGDSGGQLLLVVPNIVTTQRELDADPAEFRMWVCLHEAAHAAQFGAVPWLRDHFLAEVDRFAAAESQDGPDLRERVRRGAALLAESVKDPDSTASVIDLVGSPVQREVMERLTAFMTLLEGHADYVMDSVGPQVIPNAVALRRRMDHRRREAGVAQRLIRRLLGMDVKLRQYTQGRAFVDAVVGSVGMERFNRVWEASERLPTMAEILSPDDWVRRVAD</sequence>
<name>A0A562V2U3_9ACTN</name>
<dbReference type="OrthoDB" id="142939at2"/>
<evidence type="ECO:0000313" key="2">
    <source>
        <dbReference type="Proteomes" id="UP000321617"/>
    </source>
</evidence>
<dbReference type="InterPro" id="IPR042271">
    <property type="entry name" value="Zinicin_2_N"/>
</dbReference>
<dbReference type="InterPro" id="IPR018766">
    <property type="entry name" value="Zinicin_2"/>
</dbReference>
<dbReference type="NCBIfam" id="TIGR03883">
    <property type="entry name" value="DUF2342_F420"/>
    <property type="match status" value="1"/>
</dbReference>
<reference evidence="1 2" key="1">
    <citation type="journal article" date="2013" name="Stand. Genomic Sci.">
        <title>Genomic Encyclopedia of Type Strains, Phase I: The one thousand microbial genomes (KMG-I) project.</title>
        <authorList>
            <person name="Kyrpides N.C."/>
            <person name="Woyke T."/>
            <person name="Eisen J.A."/>
            <person name="Garrity G."/>
            <person name="Lilburn T.G."/>
            <person name="Beck B.J."/>
            <person name="Whitman W.B."/>
            <person name="Hugenholtz P."/>
            <person name="Klenk H.P."/>
        </authorList>
    </citation>
    <scope>NUCLEOTIDE SEQUENCE [LARGE SCALE GENOMIC DNA]</scope>
    <source>
        <strain evidence="1 2">DSM 45044</strain>
    </source>
</reference>
<keyword evidence="1" id="KW-0378">Hydrolase</keyword>
<dbReference type="AlphaFoldDB" id="A0A562V2U3"/>
<dbReference type="InterPro" id="IPR022454">
    <property type="entry name" value="CHP03883_F420-assoc"/>
</dbReference>
<evidence type="ECO:0000313" key="1">
    <source>
        <dbReference type="EMBL" id="TWJ12175.1"/>
    </source>
</evidence>
<dbReference type="RefSeq" id="WP_147139084.1">
    <property type="nucleotide sequence ID" value="NZ_BAABIJ010000002.1"/>
</dbReference>
<dbReference type="GO" id="GO:0016787">
    <property type="term" value="F:hydrolase activity"/>
    <property type="evidence" value="ECO:0007669"/>
    <property type="project" value="UniProtKB-KW"/>
</dbReference>
<protein>
    <submittedName>
        <fullName evidence="1">Putative hydrolase/coenzyme F420 biosynthesis associated uncharacterized protein</fullName>
    </submittedName>
</protein>
<dbReference type="NCBIfam" id="TIGR03624">
    <property type="entry name" value="putative hydrolase"/>
    <property type="match status" value="1"/>
</dbReference>
<dbReference type="EMBL" id="VLLL01000006">
    <property type="protein sequence ID" value="TWJ12175.1"/>
    <property type="molecule type" value="Genomic_DNA"/>
</dbReference>
<organism evidence="1 2">
    <name type="scientific">Stackebrandtia albiflava</name>
    <dbReference type="NCBI Taxonomy" id="406432"/>
    <lineage>
        <taxon>Bacteria</taxon>
        <taxon>Bacillati</taxon>
        <taxon>Actinomycetota</taxon>
        <taxon>Actinomycetes</taxon>
        <taxon>Glycomycetales</taxon>
        <taxon>Glycomycetaceae</taxon>
        <taxon>Stackebrandtia</taxon>
    </lineage>
</organism>
<proteinExistence type="predicted"/>
<dbReference type="Gene3D" id="1.20.150.30">
    <property type="entry name" value="Zincin-like metallopeptidase, N-terminal domain"/>
    <property type="match status" value="1"/>
</dbReference>
<keyword evidence="2" id="KW-1185">Reference proteome</keyword>